<keyword evidence="1" id="KW-0732">Signal</keyword>
<gene>
    <name evidence="2" type="ORF">GMA12_12435</name>
</gene>
<accession>A0A6N8GSN4</accession>
<dbReference type="RefSeq" id="WP_156269831.1">
    <property type="nucleotide sequence ID" value="NZ_WOGU01000010.1"/>
</dbReference>
<protein>
    <recommendedName>
        <fullName evidence="4">Alternate-type signal peptide domain-containing protein</fullName>
    </recommendedName>
</protein>
<evidence type="ECO:0000313" key="2">
    <source>
        <dbReference type="EMBL" id="MUN63935.1"/>
    </source>
</evidence>
<organism evidence="2 3">
    <name type="scientific">Kocuria sediminis</name>
    <dbReference type="NCBI Taxonomy" id="1038857"/>
    <lineage>
        <taxon>Bacteria</taxon>
        <taxon>Bacillati</taxon>
        <taxon>Actinomycetota</taxon>
        <taxon>Actinomycetes</taxon>
        <taxon>Micrococcales</taxon>
        <taxon>Micrococcaceae</taxon>
        <taxon>Kocuria</taxon>
    </lineage>
</organism>
<reference evidence="2 3" key="1">
    <citation type="submission" date="2019-12" db="EMBL/GenBank/DDBJ databases">
        <authorList>
            <person name="Shi Y."/>
        </authorList>
    </citation>
    <scope>NUCLEOTIDE SEQUENCE [LARGE SCALE GENOMIC DNA]</scope>
    <source>
        <strain evidence="2 3">JCM 17929</strain>
    </source>
</reference>
<keyword evidence="3" id="KW-1185">Reference proteome</keyword>
<feature type="signal peptide" evidence="1">
    <location>
        <begin position="1"/>
        <end position="36"/>
    </location>
</feature>
<evidence type="ECO:0000256" key="1">
    <source>
        <dbReference type="SAM" id="SignalP"/>
    </source>
</evidence>
<comment type="caution">
    <text evidence="2">The sequence shown here is derived from an EMBL/GenBank/DDBJ whole genome shotgun (WGS) entry which is preliminary data.</text>
</comment>
<dbReference type="Proteomes" id="UP000436989">
    <property type="component" value="Unassembled WGS sequence"/>
</dbReference>
<feature type="chain" id="PRO_5039620001" description="Alternate-type signal peptide domain-containing protein" evidence="1">
    <location>
        <begin position="37"/>
        <end position="198"/>
    </location>
</feature>
<evidence type="ECO:0000313" key="3">
    <source>
        <dbReference type="Proteomes" id="UP000436989"/>
    </source>
</evidence>
<proteinExistence type="predicted"/>
<dbReference type="EMBL" id="WOGU01000010">
    <property type="protein sequence ID" value="MUN63935.1"/>
    <property type="molecule type" value="Genomic_DNA"/>
</dbReference>
<name>A0A6N8GSN4_9MICC</name>
<sequence>MTHPVRPRPSAAGRAFAATAASLLALTLLGNGTGTAARWSDAVPLETQAVSTGTLDLVLEPARTTLQHTDFDPATGAVQRGTTDLTGSADAVASLAPGDTVVVTTRAHLDLAGSNLTATLTVDPGVSPGSAVVPRVELAPAPGTAPLPFGPGPSAWTVTAAQDGAAYDITVFYDVPADPSAQGTPLAPGPLTVALTQN</sequence>
<dbReference type="AlphaFoldDB" id="A0A6N8GSN4"/>
<evidence type="ECO:0008006" key="4">
    <source>
        <dbReference type="Google" id="ProtNLM"/>
    </source>
</evidence>